<proteinExistence type="predicted"/>
<gene>
    <name evidence="1" type="ORF">Patl1_06493</name>
</gene>
<dbReference type="Proteomes" id="UP001164250">
    <property type="component" value="Chromosome 3"/>
</dbReference>
<reference evidence="2" key="1">
    <citation type="journal article" date="2023" name="G3 (Bethesda)">
        <title>Genome assembly and association tests identify interacting loci associated with vigor, precocity, and sex in interspecific pistachio rootstocks.</title>
        <authorList>
            <person name="Palmer W."/>
            <person name="Jacygrad E."/>
            <person name="Sagayaradj S."/>
            <person name="Cavanaugh K."/>
            <person name="Han R."/>
            <person name="Bertier L."/>
            <person name="Beede B."/>
            <person name="Kafkas S."/>
            <person name="Golino D."/>
            <person name="Preece J."/>
            <person name="Michelmore R."/>
        </authorList>
    </citation>
    <scope>NUCLEOTIDE SEQUENCE [LARGE SCALE GENOMIC DNA]</scope>
</reference>
<keyword evidence="2" id="KW-1185">Reference proteome</keyword>
<accession>A0ACC1BVE0</accession>
<dbReference type="EMBL" id="CM047899">
    <property type="protein sequence ID" value="KAJ0102928.1"/>
    <property type="molecule type" value="Genomic_DNA"/>
</dbReference>
<sequence length="42" mass="4850">MRITLTCLSTSSSIPRLLALNMKVHPLILRVKPVWKIFKTEN</sequence>
<organism evidence="1 2">
    <name type="scientific">Pistacia atlantica</name>
    <dbReference type="NCBI Taxonomy" id="434234"/>
    <lineage>
        <taxon>Eukaryota</taxon>
        <taxon>Viridiplantae</taxon>
        <taxon>Streptophyta</taxon>
        <taxon>Embryophyta</taxon>
        <taxon>Tracheophyta</taxon>
        <taxon>Spermatophyta</taxon>
        <taxon>Magnoliopsida</taxon>
        <taxon>eudicotyledons</taxon>
        <taxon>Gunneridae</taxon>
        <taxon>Pentapetalae</taxon>
        <taxon>rosids</taxon>
        <taxon>malvids</taxon>
        <taxon>Sapindales</taxon>
        <taxon>Anacardiaceae</taxon>
        <taxon>Pistacia</taxon>
    </lineage>
</organism>
<protein>
    <submittedName>
        <fullName evidence="1">Uncharacterized protein</fullName>
    </submittedName>
</protein>
<evidence type="ECO:0000313" key="2">
    <source>
        <dbReference type="Proteomes" id="UP001164250"/>
    </source>
</evidence>
<name>A0ACC1BVE0_9ROSI</name>
<comment type="caution">
    <text evidence="1">The sequence shown here is derived from an EMBL/GenBank/DDBJ whole genome shotgun (WGS) entry which is preliminary data.</text>
</comment>
<evidence type="ECO:0000313" key="1">
    <source>
        <dbReference type="EMBL" id="KAJ0102928.1"/>
    </source>
</evidence>